<dbReference type="Gene3D" id="1.25.40.20">
    <property type="entry name" value="Ankyrin repeat-containing domain"/>
    <property type="match status" value="1"/>
</dbReference>
<dbReference type="PROSITE" id="PS50088">
    <property type="entry name" value="ANK_REPEAT"/>
    <property type="match status" value="1"/>
</dbReference>
<dbReference type="PROSITE" id="PS50297">
    <property type="entry name" value="ANK_REP_REGION"/>
    <property type="match status" value="1"/>
</dbReference>
<dbReference type="SMART" id="SM00248">
    <property type="entry name" value="ANK"/>
    <property type="match status" value="2"/>
</dbReference>
<evidence type="ECO:0000256" key="2">
    <source>
        <dbReference type="SAM" id="MobiDB-lite"/>
    </source>
</evidence>
<feature type="repeat" description="ANK" evidence="1">
    <location>
        <begin position="296"/>
        <end position="322"/>
    </location>
</feature>
<dbReference type="AlphaFoldDB" id="A0A6A6V0Q0"/>
<dbReference type="EMBL" id="MU006604">
    <property type="protein sequence ID" value="KAF2742777.1"/>
    <property type="molecule type" value="Genomic_DNA"/>
</dbReference>
<evidence type="ECO:0000256" key="1">
    <source>
        <dbReference type="PROSITE-ProRule" id="PRU00023"/>
    </source>
</evidence>
<evidence type="ECO:0000313" key="3">
    <source>
        <dbReference type="EMBL" id="KAF2742777.1"/>
    </source>
</evidence>
<protein>
    <submittedName>
        <fullName evidence="3">Uncharacterized protein</fullName>
    </submittedName>
</protein>
<dbReference type="Proteomes" id="UP000799440">
    <property type="component" value="Unassembled WGS sequence"/>
</dbReference>
<name>A0A6A6V0Q0_9PLEO</name>
<accession>A0A6A6V0Q0</accession>
<keyword evidence="4" id="KW-1185">Reference proteome</keyword>
<dbReference type="SUPFAM" id="SSF48403">
    <property type="entry name" value="Ankyrin repeat"/>
    <property type="match status" value="1"/>
</dbReference>
<reference evidence="3" key="1">
    <citation type="journal article" date="2020" name="Stud. Mycol.">
        <title>101 Dothideomycetes genomes: a test case for predicting lifestyles and emergence of pathogens.</title>
        <authorList>
            <person name="Haridas S."/>
            <person name="Albert R."/>
            <person name="Binder M."/>
            <person name="Bloem J."/>
            <person name="Labutti K."/>
            <person name="Salamov A."/>
            <person name="Andreopoulos B."/>
            <person name="Baker S."/>
            <person name="Barry K."/>
            <person name="Bills G."/>
            <person name="Bluhm B."/>
            <person name="Cannon C."/>
            <person name="Castanera R."/>
            <person name="Culley D."/>
            <person name="Daum C."/>
            <person name="Ezra D."/>
            <person name="Gonzalez J."/>
            <person name="Henrissat B."/>
            <person name="Kuo A."/>
            <person name="Liang C."/>
            <person name="Lipzen A."/>
            <person name="Lutzoni F."/>
            <person name="Magnuson J."/>
            <person name="Mondo S."/>
            <person name="Nolan M."/>
            <person name="Ohm R."/>
            <person name="Pangilinan J."/>
            <person name="Park H.-J."/>
            <person name="Ramirez L."/>
            <person name="Alfaro M."/>
            <person name="Sun H."/>
            <person name="Tritt A."/>
            <person name="Yoshinaga Y."/>
            <person name="Zwiers L.-H."/>
            <person name="Turgeon B."/>
            <person name="Goodwin S."/>
            <person name="Spatafora J."/>
            <person name="Crous P."/>
            <person name="Grigoriev I."/>
        </authorList>
    </citation>
    <scope>NUCLEOTIDE SEQUENCE</scope>
    <source>
        <strain evidence="3">CBS 119925</strain>
    </source>
</reference>
<dbReference type="InterPro" id="IPR002110">
    <property type="entry name" value="Ankyrin_rpt"/>
</dbReference>
<feature type="region of interest" description="Disordered" evidence="2">
    <location>
        <begin position="77"/>
        <end position="108"/>
    </location>
</feature>
<evidence type="ECO:0000313" key="4">
    <source>
        <dbReference type="Proteomes" id="UP000799440"/>
    </source>
</evidence>
<proteinExistence type="predicted"/>
<gene>
    <name evidence="3" type="ORF">M011DRAFT_490330</name>
</gene>
<feature type="compositionally biased region" description="Polar residues" evidence="2">
    <location>
        <begin position="80"/>
        <end position="93"/>
    </location>
</feature>
<dbReference type="InterPro" id="IPR036770">
    <property type="entry name" value="Ankyrin_rpt-contain_sf"/>
</dbReference>
<organism evidence="3 4">
    <name type="scientific">Sporormia fimetaria CBS 119925</name>
    <dbReference type="NCBI Taxonomy" id="1340428"/>
    <lineage>
        <taxon>Eukaryota</taxon>
        <taxon>Fungi</taxon>
        <taxon>Dikarya</taxon>
        <taxon>Ascomycota</taxon>
        <taxon>Pezizomycotina</taxon>
        <taxon>Dothideomycetes</taxon>
        <taxon>Pleosporomycetidae</taxon>
        <taxon>Pleosporales</taxon>
        <taxon>Sporormiaceae</taxon>
        <taxon>Sporormia</taxon>
    </lineage>
</organism>
<sequence>MPHNVPLLLPQTNDTVSKTTGLSDVPQEVFDMIIQEYIELEGVGKTWNLRGVNRGFAATIRLEVLQRYDYKAARARPETFISQSPPTEQNTAGRHQGAEASLPSAADPKPSTSWDNFFYRHPQVHGDFLYLRIQLLLSQAPIPRNIRTLAALFSSESANPKDTEEKYLLKFCEHISMHPNALPQNLLAYAITFRHYETAKAFLKLLWPLDGESFNECFYLLVCEDNEAGEDLLMSLITAPRKPGTLLNKLNFRCFCRGRNRKSDTAIFQRMLEEGILKATGPMHGWKESTWAGNDNASTTLYVAVQCGQGDFVEMLLEAGADPSETILWPEADSGNSYFRLPALHEALDAWNGSEKTVQLLLDYGATLSNPFPLVDIGQCADLEYLRTLDPWDVDSGYSRKPTWMIAADRGDIWYDMVAKVYLKKNICLPPVEVTHGLKWWLQGQQFWLCDIPMHAEAVLSGQFKREKVQRARERAANRAAMAEWARLGWVTSSAAETELVDSGR</sequence>
<keyword evidence="1" id="KW-0040">ANK repeat</keyword>